<comment type="caution">
    <text evidence="5">The sequence shown here is derived from an EMBL/GenBank/DDBJ whole genome shotgun (WGS) entry which is preliminary data.</text>
</comment>
<evidence type="ECO:0000313" key="6">
    <source>
        <dbReference type="Proteomes" id="UP001139263"/>
    </source>
</evidence>
<dbReference type="GO" id="GO:0006935">
    <property type="term" value="P:chemotaxis"/>
    <property type="evidence" value="ECO:0007669"/>
    <property type="project" value="InterPro"/>
</dbReference>
<reference evidence="5" key="1">
    <citation type="submission" date="2022-03" db="EMBL/GenBank/DDBJ databases">
        <title>Draft Genome Sequence of Firmicute Strain S0AB, a Heterotrophic Iron/Sulfur-Oxidizing Extreme Acidophile.</title>
        <authorList>
            <person name="Vergara E."/>
            <person name="Pakostova E."/>
            <person name="Johnson D.B."/>
            <person name="Holmes D.S."/>
        </authorList>
    </citation>
    <scope>NUCLEOTIDE SEQUENCE</scope>
    <source>
        <strain evidence="5">S0AB</strain>
    </source>
</reference>
<dbReference type="EMBL" id="JALBUF010000014">
    <property type="protein sequence ID" value="MCI0184468.1"/>
    <property type="molecule type" value="Genomic_DNA"/>
</dbReference>
<dbReference type="AlphaFoldDB" id="A0A9X1VE39"/>
<dbReference type="Gene3D" id="1.10.287.950">
    <property type="entry name" value="Methyl-accepting chemotaxis protein"/>
    <property type="match status" value="1"/>
</dbReference>
<dbReference type="Pfam" id="PF00015">
    <property type="entry name" value="MCPsignal"/>
    <property type="match status" value="1"/>
</dbReference>
<dbReference type="PANTHER" id="PTHR32089:SF112">
    <property type="entry name" value="LYSOZYME-LIKE PROTEIN-RELATED"/>
    <property type="match status" value="1"/>
</dbReference>
<name>A0A9X1VE39_9BACL</name>
<dbReference type="PANTHER" id="PTHR32089">
    <property type="entry name" value="METHYL-ACCEPTING CHEMOTAXIS PROTEIN MCPB"/>
    <property type="match status" value="1"/>
</dbReference>
<evidence type="ECO:0000256" key="2">
    <source>
        <dbReference type="ARBA" id="ARBA00029447"/>
    </source>
</evidence>
<organism evidence="5 6">
    <name type="scientific">Sulfoacidibacillus ferrooxidans</name>
    <dbReference type="NCBI Taxonomy" id="2005001"/>
    <lineage>
        <taxon>Bacteria</taxon>
        <taxon>Bacillati</taxon>
        <taxon>Bacillota</taxon>
        <taxon>Bacilli</taxon>
        <taxon>Bacillales</taxon>
        <taxon>Alicyclobacillaceae</taxon>
        <taxon>Sulfoacidibacillus</taxon>
    </lineage>
</organism>
<feature type="domain" description="Methyl-accepting transducer" evidence="4">
    <location>
        <begin position="152"/>
        <end position="282"/>
    </location>
</feature>
<dbReference type="PROSITE" id="PS50111">
    <property type="entry name" value="CHEMOTAXIS_TRANSDUC_2"/>
    <property type="match status" value="1"/>
</dbReference>
<dbReference type="RefSeq" id="WP_241716163.1">
    <property type="nucleotide sequence ID" value="NZ_JALBUF010000014.1"/>
</dbReference>
<evidence type="ECO:0000256" key="1">
    <source>
        <dbReference type="ARBA" id="ARBA00023224"/>
    </source>
</evidence>
<dbReference type="GO" id="GO:0004888">
    <property type="term" value="F:transmembrane signaling receptor activity"/>
    <property type="evidence" value="ECO:0007669"/>
    <property type="project" value="InterPro"/>
</dbReference>
<comment type="similarity">
    <text evidence="2">Belongs to the methyl-accepting chemotaxis (MCP) protein family.</text>
</comment>
<accession>A0A9X1VE39</accession>
<dbReference type="PRINTS" id="PR00260">
    <property type="entry name" value="CHEMTRNSDUCR"/>
</dbReference>
<evidence type="ECO:0000256" key="3">
    <source>
        <dbReference type="PROSITE-ProRule" id="PRU00284"/>
    </source>
</evidence>
<evidence type="ECO:0000259" key="4">
    <source>
        <dbReference type="PROSITE" id="PS50111"/>
    </source>
</evidence>
<dbReference type="InterPro" id="IPR004090">
    <property type="entry name" value="Chemotax_Me-accpt_rcpt"/>
</dbReference>
<dbReference type="GO" id="GO:0016020">
    <property type="term" value="C:membrane"/>
    <property type="evidence" value="ECO:0007669"/>
    <property type="project" value="InterPro"/>
</dbReference>
<sequence length="282" mass="31033">MKILDAVVSASEAYYDVLKHFGTYYFVACDGEKIVAAHWTEKFDLHVRVGDPLNPHWLIAKAVHETTTQETIVDQEHTTLNQSYVGKAIPLFQDGVCVGALGYYLSTEHVEKQNQVVHEVHELVQSLQAISDSFIETSQHVNTIQEEINIGMDDFATRFSHMQDASSTIQNIAAQTNLLGLNAAIEAARAGEHGRGFSVVADEVRKLSSESKKFASDIHHTIQVLSSSVSLLQSKAQSIYQVGEEQTASAAEIRDVAMKVEAIASELRGLFSNEDAINSSTR</sequence>
<keyword evidence="1 3" id="KW-0807">Transducer</keyword>
<gene>
    <name evidence="5" type="primary">yfmS_1</name>
    <name evidence="5" type="ORF">MM817_02765</name>
</gene>
<dbReference type="SUPFAM" id="SSF58104">
    <property type="entry name" value="Methyl-accepting chemotaxis protein (MCP) signaling domain"/>
    <property type="match status" value="1"/>
</dbReference>
<dbReference type="SMART" id="SM00283">
    <property type="entry name" value="MA"/>
    <property type="match status" value="1"/>
</dbReference>
<proteinExistence type="inferred from homology"/>
<dbReference type="Proteomes" id="UP001139263">
    <property type="component" value="Unassembled WGS sequence"/>
</dbReference>
<dbReference type="InterPro" id="IPR004089">
    <property type="entry name" value="MCPsignal_dom"/>
</dbReference>
<protein>
    <submittedName>
        <fullName evidence="5">Sensory transducer protein YfmS</fullName>
    </submittedName>
</protein>
<keyword evidence="6" id="KW-1185">Reference proteome</keyword>
<evidence type="ECO:0000313" key="5">
    <source>
        <dbReference type="EMBL" id="MCI0184468.1"/>
    </source>
</evidence>
<dbReference type="GO" id="GO:0007165">
    <property type="term" value="P:signal transduction"/>
    <property type="evidence" value="ECO:0007669"/>
    <property type="project" value="UniProtKB-KW"/>
</dbReference>